<gene>
    <name evidence="2" type="ORF">CAGA_23590</name>
</gene>
<keyword evidence="3" id="KW-1185">Reference proteome</keyword>
<dbReference type="Gene3D" id="3.10.350.10">
    <property type="entry name" value="LysM domain"/>
    <property type="match status" value="1"/>
</dbReference>
<organism evidence="2 3">
    <name type="scientific">Caproiciproducens galactitolivorans</name>
    <dbReference type="NCBI Taxonomy" id="642589"/>
    <lineage>
        <taxon>Bacteria</taxon>
        <taxon>Bacillati</taxon>
        <taxon>Bacillota</taxon>
        <taxon>Clostridia</taxon>
        <taxon>Eubacteriales</taxon>
        <taxon>Acutalibacteraceae</taxon>
        <taxon>Caproiciproducens</taxon>
    </lineage>
</organism>
<dbReference type="InterPro" id="IPR018392">
    <property type="entry name" value="LysM"/>
</dbReference>
<dbReference type="Pfam" id="PF01476">
    <property type="entry name" value="LysM"/>
    <property type="match status" value="1"/>
</dbReference>
<evidence type="ECO:0000259" key="1">
    <source>
        <dbReference type="PROSITE" id="PS51782"/>
    </source>
</evidence>
<protein>
    <submittedName>
        <fullName evidence="2">LysM domain/BON superfamily protein</fullName>
    </submittedName>
</protein>
<dbReference type="PANTHER" id="PTHR34700">
    <property type="entry name" value="POTASSIUM BINDING PROTEIN KBP"/>
    <property type="match status" value="1"/>
</dbReference>
<dbReference type="PANTHER" id="PTHR34700:SF4">
    <property type="entry name" value="PHAGE-LIKE ELEMENT PBSX PROTEIN XKDP"/>
    <property type="match status" value="1"/>
</dbReference>
<dbReference type="PROSITE" id="PS51782">
    <property type="entry name" value="LYSM"/>
    <property type="match status" value="1"/>
</dbReference>
<feature type="domain" description="LysM" evidence="1">
    <location>
        <begin position="169"/>
        <end position="218"/>
    </location>
</feature>
<dbReference type="AlphaFoldDB" id="A0A4Z0Y949"/>
<dbReference type="EMBL" id="SRMQ01000016">
    <property type="protein sequence ID" value="TGJ75480.1"/>
    <property type="molecule type" value="Genomic_DNA"/>
</dbReference>
<dbReference type="SUPFAM" id="SSF54106">
    <property type="entry name" value="LysM domain"/>
    <property type="match status" value="1"/>
</dbReference>
<dbReference type="InterPro" id="IPR052196">
    <property type="entry name" value="Bact_Kbp"/>
</dbReference>
<dbReference type="OrthoDB" id="9800780at2"/>
<dbReference type="SMART" id="SM00257">
    <property type="entry name" value="LysM"/>
    <property type="match status" value="1"/>
</dbReference>
<evidence type="ECO:0000313" key="3">
    <source>
        <dbReference type="Proteomes" id="UP000297714"/>
    </source>
</evidence>
<evidence type="ECO:0000313" key="2">
    <source>
        <dbReference type="EMBL" id="TGJ75480.1"/>
    </source>
</evidence>
<reference evidence="2 3" key="1">
    <citation type="submission" date="2019-04" db="EMBL/GenBank/DDBJ databases">
        <authorList>
            <person name="Poehlein A."/>
            <person name="Bengelsdorf F.R."/>
            <person name="Duerre P."/>
            <person name="Daniel R."/>
        </authorList>
    </citation>
    <scope>NUCLEOTIDE SEQUENCE [LARGE SCALE GENOMIC DNA]</scope>
    <source>
        <strain evidence="2 3">BS-1</strain>
    </source>
</reference>
<sequence length="219" mass="24483">MSYAVFFQQGSTVIRLPTNPEKIEKTSTLASEKYAVFGVGQIAAPTYLELAEYSLQDVEFPNTSLHYVETSGSFKGPDYYENLFKTWRGNKYPVRFIARNGITKDINTLVLIEECNVSETAGEEGDKYFSFKLLEYREFGYKTVVTAQTGSAAKATNAPTTTKNPKASKTYTVKSGDSLWVIAKKFYGNGAKYTMIYNSNKSKIKNPNLIYPGQVLTIP</sequence>
<dbReference type="CDD" id="cd00118">
    <property type="entry name" value="LysM"/>
    <property type="match status" value="1"/>
</dbReference>
<dbReference type="RefSeq" id="WP_135661019.1">
    <property type="nucleotide sequence ID" value="NZ_SRMQ01000016.1"/>
</dbReference>
<accession>A0A4Z0Y949</accession>
<name>A0A4Z0Y949_9FIRM</name>
<dbReference type="Proteomes" id="UP000297714">
    <property type="component" value="Unassembled WGS sequence"/>
</dbReference>
<comment type="caution">
    <text evidence="2">The sequence shown here is derived from an EMBL/GenBank/DDBJ whole genome shotgun (WGS) entry which is preliminary data.</text>
</comment>
<dbReference type="InterPro" id="IPR036779">
    <property type="entry name" value="LysM_dom_sf"/>
</dbReference>
<proteinExistence type="predicted"/>